<organism evidence="1 2">
    <name type="scientific">candidate division CPR3 bacterium GW2011_GWF2_35_18</name>
    <dbReference type="NCBI Taxonomy" id="1618350"/>
    <lineage>
        <taxon>Bacteria</taxon>
        <taxon>Bacteria division CPR3</taxon>
    </lineage>
</organism>
<gene>
    <name evidence="1" type="ORF">UR67_C0001G0052</name>
</gene>
<dbReference type="STRING" id="1618350.UR67_C0001G0052"/>
<dbReference type="InterPro" id="IPR012341">
    <property type="entry name" value="6hp_glycosidase-like_sf"/>
</dbReference>
<evidence type="ECO:0000313" key="2">
    <source>
        <dbReference type="Proteomes" id="UP000034581"/>
    </source>
</evidence>
<dbReference type="PANTHER" id="PTHR34987:SF4">
    <property type="entry name" value="ALPHA-L-RHAMNOSIDASE C-TERMINAL DOMAIN-CONTAINING PROTEIN"/>
    <property type="match status" value="1"/>
</dbReference>
<proteinExistence type="predicted"/>
<dbReference type="AlphaFoldDB" id="A0A0G0BL54"/>
<reference evidence="1 2" key="1">
    <citation type="journal article" date="2015" name="Nature">
        <title>rRNA introns, odd ribosomes, and small enigmatic genomes across a large radiation of phyla.</title>
        <authorList>
            <person name="Brown C.T."/>
            <person name="Hug L.A."/>
            <person name="Thomas B.C."/>
            <person name="Sharon I."/>
            <person name="Castelle C.J."/>
            <person name="Singh A."/>
            <person name="Wilkins M.J."/>
            <person name="Williams K.H."/>
            <person name="Banfield J.F."/>
        </authorList>
    </citation>
    <scope>NUCLEOTIDE SEQUENCE [LARGE SCALE GENOMIC DNA]</scope>
</reference>
<accession>A0A0G0BL54</accession>
<evidence type="ECO:0000313" key="1">
    <source>
        <dbReference type="EMBL" id="KKP70143.1"/>
    </source>
</evidence>
<dbReference type="Gene3D" id="1.50.10.10">
    <property type="match status" value="1"/>
</dbReference>
<dbReference type="EMBL" id="LBQB01000001">
    <property type="protein sequence ID" value="KKP70143.1"/>
    <property type="molecule type" value="Genomic_DNA"/>
</dbReference>
<protein>
    <recommendedName>
        <fullName evidence="3">Glycogen debranching enzyme C-terminal domain-containing protein</fullName>
    </recommendedName>
</protein>
<name>A0A0G0BL54_UNCC3</name>
<dbReference type="PANTHER" id="PTHR34987">
    <property type="entry name" value="C, PUTATIVE (AFU_ORTHOLOGUE AFUA_3G02880)-RELATED"/>
    <property type="match status" value="1"/>
</dbReference>
<dbReference type="SUPFAM" id="SSF48208">
    <property type="entry name" value="Six-hairpin glycosidases"/>
    <property type="match status" value="1"/>
</dbReference>
<comment type="caution">
    <text evidence="1">The sequence shown here is derived from an EMBL/GenBank/DDBJ whole genome shotgun (WGS) entry which is preliminary data.</text>
</comment>
<dbReference type="GO" id="GO:0005975">
    <property type="term" value="P:carbohydrate metabolic process"/>
    <property type="evidence" value="ECO:0007669"/>
    <property type="project" value="InterPro"/>
</dbReference>
<sequence length="388" mass="46277">METDRSIINKAYSIAEKSLKSCYNDYGVSAGKHHFVDIWARDSFFALLGTDDYKTLKLNLQTFLSYTNKNGHVPYRILLSSINLMKYLGKPTYLDSPKANYRSLQTGGKIVDGGLLLVISLNYYIQKTKDLKFLNQHWQTIKNIFYFYNKYRKNDLLKQDLLCEWYDAVYKSGYSLYLNVLYLRFLKDFSDLASIQNDLSLKNESFEIKAKLYEDFIIKFWNDDYFDDWIDFKNNHIFNPNYNLLAVIFDVIDKKYQHTIIHYLDKNYKSNDFALETSYPKYPFWRIPFYNYLLGVGDYCNGLKWLQSICFYSVALKNIGKLKESQKILRVVAEKIVEYNDVYEVYERNGKPLKRLFYKSESPFAWSSGLFLFAYKVLYEDFRYLWNN</sequence>
<dbReference type="InterPro" id="IPR008928">
    <property type="entry name" value="6-hairpin_glycosidase_sf"/>
</dbReference>
<evidence type="ECO:0008006" key="3">
    <source>
        <dbReference type="Google" id="ProtNLM"/>
    </source>
</evidence>
<dbReference type="Proteomes" id="UP000034581">
    <property type="component" value="Unassembled WGS sequence"/>
</dbReference>